<feature type="signal peptide" evidence="6">
    <location>
        <begin position="1"/>
        <end position="23"/>
    </location>
</feature>
<reference evidence="7 8" key="1">
    <citation type="submission" date="2015-05" db="EMBL/GenBank/DDBJ databases">
        <authorList>
            <person name="Tang B."/>
            <person name="Yu Y."/>
        </authorList>
    </citation>
    <scope>NUCLEOTIDE SEQUENCE [LARGE SCALE GENOMIC DNA]</scope>
    <source>
        <strain evidence="7 8">DSM 7029</strain>
    </source>
</reference>
<organism evidence="7 8">
    <name type="scientific">Caldimonas brevitalea</name>
    <dbReference type="NCBI Taxonomy" id="413882"/>
    <lineage>
        <taxon>Bacteria</taxon>
        <taxon>Pseudomonadati</taxon>
        <taxon>Pseudomonadota</taxon>
        <taxon>Betaproteobacteria</taxon>
        <taxon>Burkholderiales</taxon>
        <taxon>Sphaerotilaceae</taxon>
        <taxon>Caldimonas</taxon>
    </lineage>
</organism>
<dbReference type="GO" id="GO:0015562">
    <property type="term" value="F:efflux transmembrane transporter activity"/>
    <property type="evidence" value="ECO:0007669"/>
    <property type="project" value="InterPro"/>
</dbReference>
<evidence type="ECO:0000256" key="2">
    <source>
        <dbReference type="ARBA" id="ARBA00022452"/>
    </source>
</evidence>
<keyword evidence="6" id="KW-0732">Signal</keyword>
<keyword evidence="4" id="KW-0472">Membrane</keyword>
<gene>
    <name evidence="7" type="ORF">AAW51_5122</name>
</gene>
<keyword evidence="2" id="KW-1134">Transmembrane beta strand</keyword>
<keyword evidence="5" id="KW-0998">Cell outer membrane</keyword>
<name>A0A0G3BUZ8_9BURK</name>
<evidence type="ECO:0008006" key="9">
    <source>
        <dbReference type="Google" id="ProtNLM"/>
    </source>
</evidence>
<feature type="chain" id="PRO_5005184034" description="Outer membrane protein TolC" evidence="6">
    <location>
        <begin position="24"/>
        <end position="706"/>
    </location>
</feature>
<dbReference type="GO" id="GO:1990281">
    <property type="term" value="C:efflux pump complex"/>
    <property type="evidence" value="ECO:0007669"/>
    <property type="project" value="TreeGrafter"/>
</dbReference>
<evidence type="ECO:0000256" key="6">
    <source>
        <dbReference type="SAM" id="SignalP"/>
    </source>
</evidence>
<protein>
    <recommendedName>
        <fullName evidence="9">Outer membrane protein TolC</fullName>
    </recommendedName>
</protein>
<evidence type="ECO:0000256" key="1">
    <source>
        <dbReference type="ARBA" id="ARBA00004442"/>
    </source>
</evidence>
<evidence type="ECO:0000313" key="7">
    <source>
        <dbReference type="EMBL" id="AKJ31813.1"/>
    </source>
</evidence>
<keyword evidence="8" id="KW-1185">Reference proteome</keyword>
<dbReference type="SUPFAM" id="SSF56954">
    <property type="entry name" value="Outer membrane efflux proteins (OEP)"/>
    <property type="match status" value="1"/>
</dbReference>
<dbReference type="PANTHER" id="PTHR30026">
    <property type="entry name" value="OUTER MEMBRANE PROTEIN TOLC"/>
    <property type="match status" value="1"/>
</dbReference>
<dbReference type="Proteomes" id="UP000035352">
    <property type="component" value="Chromosome"/>
</dbReference>
<sequence length="706" mass="77037">MPWRLPVLLLLWSMLSVAVPVRAQPLAALEAWAVAAAPEQRLAEAELEVLRQRAAAAAAEPGARAFGSLSYSDNREPTDDRTVRDYRQAAGQLGLRWPLLGDRQAAERQQADARAAVEVAGWRRREVEADVKRLVATAYLQVLYSQRRLRLIEAFLSDETSALAVLAARQQARLLLEADRLGFASMFDLARREQAREQALHAEAETQLARLTGRKVAPLQPQQPPLEVHCLTREALQARAEHDPAVARAAAEVETRRRLLGLPASGGVEAGLSVAQRYSRDMPGQSGSSAVVAVDVSVPLAWRAARDAQRGVAMAELTRADLALESRLAEHRLAVERGVADLELRARDVASATRQRDAAFEAWRVARLRAHRLDGDVLERELQTRYALLQASLDGIASRHRHDLARYGLVALHGSPCATQPTAASPPGQPDTAPLEPQVLAALSGMAPAQRRAAAVAASPGTAPLAWFAWRIAPLLALGGLDRLPPATRRLMVSFSGTEIRALGQPQAAQVLRQFLALAHARGLTVELLLGDPTWVRPDARPRLLALITQLRGFEFDGLNLDLERSQLPAAQQADWSQRVVETIAAVRAVTPLPVALTTHHREFQDRTLVEQLVAAGLSEAVLMVYVTREQRVVEIARPLLAAHPQLPIAIAQSIEPELPATESSHQLGQRASLERWRRLDTALSGHANFNGVVVQSWEAFGEAPP</sequence>
<dbReference type="PANTHER" id="PTHR30026:SF20">
    <property type="entry name" value="OUTER MEMBRANE PROTEIN TOLC"/>
    <property type="match status" value="1"/>
</dbReference>
<keyword evidence="3" id="KW-0812">Transmembrane</keyword>
<evidence type="ECO:0000256" key="5">
    <source>
        <dbReference type="ARBA" id="ARBA00023237"/>
    </source>
</evidence>
<dbReference type="STRING" id="413882.AAW51_5122"/>
<evidence type="ECO:0000313" key="8">
    <source>
        <dbReference type="Proteomes" id="UP000035352"/>
    </source>
</evidence>
<dbReference type="EMBL" id="CP011371">
    <property type="protein sequence ID" value="AKJ31813.1"/>
    <property type="molecule type" value="Genomic_DNA"/>
</dbReference>
<dbReference type="AlphaFoldDB" id="A0A0G3BUZ8"/>
<dbReference type="InterPro" id="IPR051906">
    <property type="entry name" value="TolC-like"/>
</dbReference>
<evidence type="ECO:0000256" key="3">
    <source>
        <dbReference type="ARBA" id="ARBA00022692"/>
    </source>
</evidence>
<evidence type="ECO:0000256" key="4">
    <source>
        <dbReference type="ARBA" id="ARBA00023136"/>
    </source>
</evidence>
<dbReference type="Gene3D" id="1.20.1600.10">
    <property type="entry name" value="Outer membrane efflux proteins (OEP)"/>
    <property type="match status" value="1"/>
</dbReference>
<dbReference type="GO" id="GO:0009279">
    <property type="term" value="C:cell outer membrane"/>
    <property type="evidence" value="ECO:0007669"/>
    <property type="project" value="UniProtKB-SubCell"/>
</dbReference>
<dbReference type="KEGG" id="pbh:AAW51_5122"/>
<comment type="subcellular location">
    <subcellularLocation>
        <location evidence="1">Cell outer membrane</location>
    </subcellularLocation>
</comment>
<proteinExistence type="predicted"/>
<accession>A0A0G3BUZ8</accession>
<dbReference type="GO" id="GO:0015288">
    <property type="term" value="F:porin activity"/>
    <property type="evidence" value="ECO:0007669"/>
    <property type="project" value="TreeGrafter"/>
</dbReference>